<reference evidence="1" key="1">
    <citation type="journal article" date="2014" name="Int. J. Syst. Evol. Microbiol.">
        <title>Complete genome sequence of Corynebacterium casei LMG S-19264T (=DSM 44701T), isolated from a smear-ripened cheese.</title>
        <authorList>
            <consortium name="US DOE Joint Genome Institute (JGI-PGF)"/>
            <person name="Walter F."/>
            <person name="Albersmeier A."/>
            <person name="Kalinowski J."/>
            <person name="Ruckert C."/>
        </authorList>
    </citation>
    <scope>NUCLEOTIDE SEQUENCE</scope>
    <source>
        <strain evidence="1">CGMCC 1.15760</strain>
    </source>
</reference>
<organism evidence="1 2">
    <name type="scientific">Lysinibacillus alkalisoli</name>
    <dbReference type="NCBI Taxonomy" id="1911548"/>
    <lineage>
        <taxon>Bacteria</taxon>
        <taxon>Bacillati</taxon>
        <taxon>Bacillota</taxon>
        <taxon>Bacilli</taxon>
        <taxon>Bacillales</taxon>
        <taxon>Bacillaceae</taxon>
        <taxon>Lysinibacillus</taxon>
    </lineage>
</organism>
<comment type="caution">
    <text evidence="1">The sequence shown here is derived from an EMBL/GenBank/DDBJ whole genome shotgun (WGS) entry which is preliminary data.</text>
</comment>
<keyword evidence="2" id="KW-1185">Reference proteome</keyword>
<protein>
    <recommendedName>
        <fullName evidence="3">Phage tail sheath family protein</fullName>
    </recommendedName>
</protein>
<evidence type="ECO:0000313" key="1">
    <source>
        <dbReference type="EMBL" id="GGG32947.1"/>
    </source>
</evidence>
<evidence type="ECO:0008006" key="3">
    <source>
        <dbReference type="Google" id="ProtNLM"/>
    </source>
</evidence>
<dbReference type="Proteomes" id="UP000616608">
    <property type="component" value="Unassembled WGS sequence"/>
</dbReference>
<dbReference type="RefSeq" id="WP_188615839.1">
    <property type="nucleotide sequence ID" value="NZ_BMJT01000013.1"/>
</dbReference>
<proteinExistence type="predicted"/>
<name>A0A917GA51_9BACI</name>
<dbReference type="InterPro" id="IPR052042">
    <property type="entry name" value="Tail_sheath_structural"/>
</dbReference>
<dbReference type="PANTHER" id="PTHR35861:SF2">
    <property type="entry name" value="FELS-2 PROPHAGE PROTEIN"/>
    <property type="match status" value="1"/>
</dbReference>
<evidence type="ECO:0000313" key="2">
    <source>
        <dbReference type="Proteomes" id="UP000616608"/>
    </source>
</evidence>
<sequence length="476" mass="51921">MAFRHGVYTNEKPTSMIAPVTADASLPIVVGTAPINLTDKYLVNEPVLSFNYAEATQKLGFSNDFKNYTLCESMYSQFALFGVGPVVFINVLDPSKHKKEGQQELIFVDGKATINKEGVLKDTLVLSGFKNKDGQEVDGIETELAYSDEGHLNIFAPDTIAEASAQFDELDPTMVTADDIVGGVDVDGNYKGLELVAHVFPLFRLVPGTIICPKYSTNPLVAAVMEAKSQYINGVFQAISIPDISTEEVTDYTKVAKAKNDNNIASTYQFATWPMASLGGKVMHLSTQLASLMGIVDADNEGVPYVSPSNKNLKMDSAVLADGTPVVLGVDQANYLNGQGIVTTVNFIGGHKLWGNRTAAYPANSDAKDAFIPLRRMFNYVTNTLVLTYWNKVDEPGNPKLIESVVRSVNTWLDGLTAEGKLLGGRVEFRRELNPTTALLDGKYKFSVFLTPPTPAEEISFELELDINYFDALFTA</sequence>
<dbReference type="EMBL" id="BMJT01000013">
    <property type="protein sequence ID" value="GGG32947.1"/>
    <property type="molecule type" value="Genomic_DNA"/>
</dbReference>
<accession>A0A917GA51</accession>
<gene>
    <name evidence="1" type="ORF">GCM10007425_29530</name>
</gene>
<dbReference type="PANTHER" id="PTHR35861">
    <property type="match status" value="1"/>
</dbReference>
<dbReference type="AlphaFoldDB" id="A0A917GA51"/>
<reference evidence="1" key="2">
    <citation type="submission" date="2020-09" db="EMBL/GenBank/DDBJ databases">
        <authorList>
            <person name="Sun Q."/>
            <person name="Zhou Y."/>
        </authorList>
    </citation>
    <scope>NUCLEOTIDE SEQUENCE</scope>
    <source>
        <strain evidence="1">CGMCC 1.15760</strain>
    </source>
</reference>